<dbReference type="PANTHER" id="PTHR42879">
    <property type="entry name" value="3-OXOACYL-(ACYL-CARRIER-PROTEIN) REDUCTASE"/>
    <property type="match status" value="1"/>
</dbReference>
<comment type="similarity">
    <text evidence="1">Belongs to the short-chain dehydrogenases/reductases (SDR) family.</text>
</comment>
<dbReference type="AlphaFoldDB" id="A0A6F8XRQ7"/>
<keyword evidence="2" id="KW-0560">Oxidoreductase</keyword>
<dbReference type="PRINTS" id="PR00080">
    <property type="entry name" value="SDRFAMILY"/>
</dbReference>
<dbReference type="InterPro" id="IPR036291">
    <property type="entry name" value="NAD(P)-bd_dom_sf"/>
</dbReference>
<dbReference type="InterPro" id="IPR020904">
    <property type="entry name" value="Sc_DH/Rdtase_CS"/>
</dbReference>
<dbReference type="FunFam" id="3.40.50.720:FF:000084">
    <property type="entry name" value="Short-chain dehydrogenase reductase"/>
    <property type="match status" value="1"/>
</dbReference>
<dbReference type="NCBIfam" id="NF009093">
    <property type="entry name" value="PRK12429.1"/>
    <property type="match status" value="1"/>
</dbReference>
<proteinExistence type="inferred from homology"/>
<keyword evidence="4" id="KW-1185">Reference proteome</keyword>
<reference evidence="3 4" key="1">
    <citation type="submission" date="2020-03" db="EMBL/GenBank/DDBJ databases">
        <title>Whole genome shotgun sequence of Phytohabitans flavus NBRC 107702.</title>
        <authorList>
            <person name="Komaki H."/>
            <person name="Tamura T."/>
        </authorList>
    </citation>
    <scope>NUCLEOTIDE SEQUENCE [LARGE SCALE GENOMIC DNA]</scope>
    <source>
        <strain evidence="3 4">NBRC 107702</strain>
    </source>
</reference>
<evidence type="ECO:0000313" key="4">
    <source>
        <dbReference type="Proteomes" id="UP000502508"/>
    </source>
</evidence>
<name>A0A6F8XRQ7_9ACTN</name>
<dbReference type="PRINTS" id="PR00081">
    <property type="entry name" value="GDHRDH"/>
</dbReference>
<dbReference type="GO" id="GO:0032787">
    <property type="term" value="P:monocarboxylic acid metabolic process"/>
    <property type="evidence" value="ECO:0007669"/>
    <property type="project" value="UniProtKB-ARBA"/>
</dbReference>
<dbReference type="Proteomes" id="UP000502508">
    <property type="component" value="Chromosome"/>
</dbReference>
<dbReference type="PROSITE" id="PS00061">
    <property type="entry name" value="ADH_SHORT"/>
    <property type="match status" value="1"/>
</dbReference>
<evidence type="ECO:0000256" key="1">
    <source>
        <dbReference type="ARBA" id="ARBA00006484"/>
    </source>
</evidence>
<dbReference type="KEGG" id="pfla:Pflav_028410"/>
<dbReference type="EMBL" id="AP022870">
    <property type="protein sequence ID" value="BCB76431.1"/>
    <property type="molecule type" value="Genomic_DNA"/>
</dbReference>
<dbReference type="SUPFAM" id="SSF51735">
    <property type="entry name" value="NAD(P)-binding Rossmann-fold domains"/>
    <property type="match status" value="1"/>
</dbReference>
<dbReference type="InterPro" id="IPR011294">
    <property type="entry name" value="3-OHbutyrate_DH"/>
</dbReference>
<dbReference type="Gene3D" id="3.40.50.720">
    <property type="entry name" value="NAD(P)-binding Rossmann-like Domain"/>
    <property type="match status" value="1"/>
</dbReference>
<dbReference type="InterPro" id="IPR050259">
    <property type="entry name" value="SDR"/>
</dbReference>
<sequence length="251" mass="26294">MAQVDLSGRTALVTGAASGIGAACARAFAAAGARVVLVDRDERVHDVAADLGGSGEGLVVDLTDLARLAELDVSADILVNNAGIQHVAPVEQFPPETFHRMLTLMVEAPFLLIQRLLPGMYEKGWGRIVHISSVHGLRASAFKSAYVTAKHGIEGLSKVLALEGGPRGVTSNTVCPAYVRTPLVENQIAAQAATHGIPPSEVVEKIMLTEPAIKRLIEPAEVAEAVLYLCSDAASFVNGSSLVLDGGWTAR</sequence>
<dbReference type="PANTHER" id="PTHR42879:SF2">
    <property type="entry name" value="3-OXOACYL-[ACYL-CARRIER-PROTEIN] REDUCTASE FABG"/>
    <property type="match status" value="1"/>
</dbReference>
<evidence type="ECO:0000256" key="2">
    <source>
        <dbReference type="ARBA" id="ARBA00023002"/>
    </source>
</evidence>
<reference evidence="3 4" key="2">
    <citation type="submission" date="2020-03" db="EMBL/GenBank/DDBJ databases">
        <authorList>
            <person name="Ichikawa N."/>
            <person name="Kimura A."/>
            <person name="Kitahashi Y."/>
            <person name="Uohara A."/>
        </authorList>
    </citation>
    <scope>NUCLEOTIDE SEQUENCE [LARGE SCALE GENOMIC DNA]</scope>
    <source>
        <strain evidence="3 4">NBRC 107702</strain>
    </source>
</reference>
<protein>
    <submittedName>
        <fullName evidence="3">3-hydroxybutyrate dehydrogenase</fullName>
    </submittedName>
</protein>
<dbReference type="Pfam" id="PF13561">
    <property type="entry name" value="adh_short_C2"/>
    <property type="match status" value="1"/>
</dbReference>
<dbReference type="InterPro" id="IPR002347">
    <property type="entry name" value="SDR_fam"/>
</dbReference>
<dbReference type="GO" id="GO:0003858">
    <property type="term" value="F:3-hydroxybutyrate dehydrogenase activity"/>
    <property type="evidence" value="ECO:0007669"/>
    <property type="project" value="InterPro"/>
</dbReference>
<dbReference type="NCBIfam" id="TIGR01963">
    <property type="entry name" value="PHB_DH"/>
    <property type="match status" value="1"/>
</dbReference>
<organism evidence="3 4">
    <name type="scientific">Phytohabitans flavus</name>
    <dbReference type="NCBI Taxonomy" id="1076124"/>
    <lineage>
        <taxon>Bacteria</taxon>
        <taxon>Bacillati</taxon>
        <taxon>Actinomycetota</taxon>
        <taxon>Actinomycetes</taxon>
        <taxon>Micromonosporales</taxon>
        <taxon>Micromonosporaceae</taxon>
    </lineage>
</organism>
<dbReference type="RefSeq" id="WP_173036487.1">
    <property type="nucleotide sequence ID" value="NZ_AP022870.1"/>
</dbReference>
<gene>
    <name evidence="3" type="primary">bdh</name>
    <name evidence="3" type="ORF">Pflav_028410</name>
</gene>
<evidence type="ECO:0000313" key="3">
    <source>
        <dbReference type="EMBL" id="BCB76431.1"/>
    </source>
</evidence>
<accession>A0A6F8XRQ7</accession>